<dbReference type="GO" id="GO:0005886">
    <property type="term" value="C:plasma membrane"/>
    <property type="evidence" value="ECO:0007669"/>
    <property type="project" value="TreeGrafter"/>
</dbReference>
<protein>
    <submittedName>
        <fullName evidence="12">Glycoside hydrolase family 16 protein</fullName>
    </submittedName>
</protein>
<keyword evidence="7" id="KW-0325">Glycoprotein</keyword>
<keyword evidence="3 10" id="KW-0812">Transmembrane</keyword>
<evidence type="ECO:0000256" key="10">
    <source>
        <dbReference type="SAM" id="Phobius"/>
    </source>
</evidence>
<dbReference type="Proteomes" id="UP000596902">
    <property type="component" value="Unassembled WGS sequence"/>
</dbReference>
<keyword evidence="8" id="KW-0961">Cell wall biogenesis/degradation</keyword>
<comment type="similarity">
    <text evidence="2">Belongs to the SKN1/KRE6 family.</text>
</comment>
<dbReference type="Pfam" id="PF03935">
    <property type="entry name" value="SKN1_KRE6_Sbg1"/>
    <property type="match status" value="1"/>
</dbReference>
<dbReference type="RefSeq" id="XP_038789360.1">
    <property type="nucleotide sequence ID" value="XM_038928082.1"/>
</dbReference>
<reference evidence="12" key="1">
    <citation type="submission" date="2020-01" db="EMBL/GenBank/DDBJ databases">
        <authorList>
            <person name="Feng Z.H.Z."/>
        </authorList>
    </citation>
    <scope>NUCLEOTIDE SEQUENCE</scope>
    <source>
        <strain evidence="12">CBS107.38</strain>
    </source>
</reference>
<dbReference type="GO" id="GO:0006078">
    <property type="term" value="P:(1-&gt;6)-beta-D-glucan biosynthetic process"/>
    <property type="evidence" value="ECO:0007669"/>
    <property type="project" value="TreeGrafter"/>
</dbReference>
<name>A0A8H7BA49_9PLEO</name>
<feature type="transmembrane region" description="Helical" evidence="10">
    <location>
        <begin position="311"/>
        <end position="334"/>
    </location>
</feature>
<dbReference type="PROSITE" id="PS51762">
    <property type="entry name" value="GH16_2"/>
    <property type="match status" value="1"/>
</dbReference>
<evidence type="ECO:0000256" key="1">
    <source>
        <dbReference type="ARBA" id="ARBA00004606"/>
    </source>
</evidence>
<feature type="compositionally biased region" description="Basic residues" evidence="9">
    <location>
        <begin position="138"/>
        <end position="152"/>
    </location>
</feature>
<evidence type="ECO:0000256" key="6">
    <source>
        <dbReference type="ARBA" id="ARBA00023136"/>
    </source>
</evidence>
<gene>
    <name evidence="12" type="ORF">GT037_003035</name>
</gene>
<feature type="region of interest" description="Disordered" evidence="9">
    <location>
        <begin position="1"/>
        <end position="239"/>
    </location>
</feature>
<dbReference type="GeneID" id="62201260"/>
<keyword evidence="6 10" id="KW-0472">Membrane</keyword>
<dbReference type="InterPro" id="IPR013320">
    <property type="entry name" value="ConA-like_dom_sf"/>
</dbReference>
<feature type="compositionally biased region" description="Polar residues" evidence="9">
    <location>
        <begin position="157"/>
        <end position="172"/>
    </location>
</feature>
<dbReference type="Gene3D" id="2.60.120.200">
    <property type="match status" value="1"/>
</dbReference>
<feature type="compositionally biased region" description="Polar residues" evidence="9">
    <location>
        <begin position="63"/>
        <end position="72"/>
    </location>
</feature>
<feature type="domain" description="GH16" evidence="11">
    <location>
        <begin position="363"/>
        <end position="739"/>
    </location>
</feature>
<dbReference type="PANTHER" id="PTHR31361">
    <property type="entry name" value="BETA-GLUCAN SYNTHESIS-ASSOCIATED PROTEIN KRE6-RELATED"/>
    <property type="match status" value="1"/>
</dbReference>
<evidence type="ECO:0000256" key="9">
    <source>
        <dbReference type="SAM" id="MobiDB-lite"/>
    </source>
</evidence>
<keyword evidence="13" id="KW-1185">Reference proteome</keyword>
<evidence type="ECO:0000256" key="2">
    <source>
        <dbReference type="ARBA" id="ARBA00010962"/>
    </source>
</evidence>
<sequence length="786" mass="87737">MASIRRVASHTSSEYSESPQSRDEQPRRSSSSSGVEREVAFPHNTITEGVSGQAGAAEKPLISHSSGSQSPASDHGFDFGIRPLAERSSSPLPFAPIVPSPLANSRSASHESSEGNEVLSSDETQTKKNRPRTTAGRLHLRLPPRTHLRTPKARSTIDLSSQAPRSPGTPLTLQDLGTDYTRYFNPFSDAATSTPSRSRRTSLSERRSYGRLGVDSRTTTPPPGLPLTNPFLTPNDSATGLNENAHDLYDTKKNVSFIDDRLTAPYEEKGMASWPLVCDQEEADDEMHMPRDDDDIKFKPRIRDHFTRDSIMSTIGLAFMICGLLFIFVGLPVLSAVGIIDYNSAYGMPLSMFPNPWRPQIWATVNNKRYPLLENIRKGLIDPDTPDSVKTRTGEFGDEYVLVFSDEFNDNNRTFYEGDDPYFYAPNVWYGATQDIEWYDPDAVTTHDGTLQLRLEEFFNHGLKFRSGMLNSWNQLCFKGGIFEVSVSLPGPAGVQGLWPGAWTMGNLGRPGYLSTTDGLWPYTYQACDAGITPNQSSPDGLSHLPGQRLNSCTCPGEDHPTPGTGRGVPEIDIIEVGATSGYPGPDGLPIATQSYQVAPFDIWYYPNYNYTALPDLHYSGLNTYSGGAFQQAISATTILNKDWFDNKQYQRFSFEYVPGEGKDAYISWKVGDQTMFIMDGRAIGPNGNIQARQIAQEPLSLILNMGLSNSWTWIDWKNLVFPTTIRFDYVRWYQKKGEEMVTCDPPGFETTDYIKKHPRAYNNPNFTSWDQTGYDWPKHKLNSEC</sequence>
<evidence type="ECO:0000256" key="8">
    <source>
        <dbReference type="ARBA" id="ARBA00023316"/>
    </source>
</evidence>
<dbReference type="OrthoDB" id="412647at2759"/>
<dbReference type="GO" id="GO:0015926">
    <property type="term" value="F:glucosidase activity"/>
    <property type="evidence" value="ECO:0007669"/>
    <property type="project" value="TreeGrafter"/>
</dbReference>
<comment type="caution">
    <text evidence="12">The sequence shown here is derived from an EMBL/GenBank/DDBJ whole genome shotgun (WGS) entry which is preliminary data.</text>
</comment>
<dbReference type="InterPro" id="IPR005629">
    <property type="entry name" value="Skn1/Kre6/Sbg1"/>
</dbReference>
<dbReference type="AlphaFoldDB" id="A0A8H7BA49"/>
<accession>A0A8H7BA49</accession>
<comment type="subcellular location">
    <subcellularLocation>
        <location evidence="1">Membrane</location>
        <topology evidence="1">Single-pass type II membrane protein</topology>
    </subcellularLocation>
</comment>
<dbReference type="GO" id="GO:0005789">
    <property type="term" value="C:endoplasmic reticulum membrane"/>
    <property type="evidence" value="ECO:0007669"/>
    <property type="project" value="TreeGrafter"/>
</dbReference>
<dbReference type="PANTHER" id="PTHR31361:SF14">
    <property type="entry name" value="GH16 DOMAIN-CONTAINING PROTEIN"/>
    <property type="match status" value="1"/>
</dbReference>
<dbReference type="EMBL" id="JAAABM010000003">
    <property type="protein sequence ID" value="KAF7679287.1"/>
    <property type="molecule type" value="Genomic_DNA"/>
</dbReference>
<evidence type="ECO:0000313" key="12">
    <source>
        <dbReference type="EMBL" id="KAF7679287.1"/>
    </source>
</evidence>
<keyword evidence="12" id="KW-0378">Hydrolase</keyword>
<evidence type="ECO:0000259" key="11">
    <source>
        <dbReference type="PROSITE" id="PS51762"/>
    </source>
</evidence>
<dbReference type="InterPro" id="IPR000757">
    <property type="entry name" value="Beta-glucanase-like"/>
</dbReference>
<dbReference type="GO" id="GO:0031505">
    <property type="term" value="P:fungal-type cell wall organization"/>
    <property type="evidence" value="ECO:0007669"/>
    <property type="project" value="TreeGrafter"/>
</dbReference>
<evidence type="ECO:0000256" key="7">
    <source>
        <dbReference type="ARBA" id="ARBA00023180"/>
    </source>
</evidence>
<dbReference type="SUPFAM" id="SSF49899">
    <property type="entry name" value="Concanavalin A-like lectins/glucanases"/>
    <property type="match status" value="1"/>
</dbReference>
<evidence type="ECO:0000256" key="5">
    <source>
        <dbReference type="ARBA" id="ARBA00022989"/>
    </source>
</evidence>
<organism evidence="12 13">
    <name type="scientific">Alternaria burnsii</name>
    <dbReference type="NCBI Taxonomy" id="1187904"/>
    <lineage>
        <taxon>Eukaryota</taxon>
        <taxon>Fungi</taxon>
        <taxon>Dikarya</taxon>
        <taxon>Ascomycota</taxon>
        <taxon>Pezizomycotina</taxon>
        <taxon>Dothideomycetes</taxon>
        <taxon>Pleosporomycetidae</taxon>
        <taxon>Pleosporales</taxon>
        <taxon>Pleosporineae</taxon>
        <taxon>Pleosporaceae</taxon>
        <taxon>Alternaria</taxon>
        <taxon>Alternaria sect. Alternaria</taxon>
    </lineage>
</organism>
<evidence type="ECO:0000313" key="13">
    <source>
        <dbReference type="Proteomes" id="UP000596902"/>
    </source>
</evidence>
<evidence type="ECO:0000256" key="3">
    <source>
        <dbReference type="ARBA" id="ARBA00022692"/>
    </source>
</evidence>
<keyword evidence="5 10" id="KW-1133">Transmembrane helix</keyword>
<evidence type="ECO:0000256" key="4">
    <source>
        <dbReference type="ARBA" id="ARBA00022968"/>
    </source>
</evidence>
<keyword evidence="4" id="KW-0735">Signal-anchor</keyword>
<proteinExistence type="inferred from homology"/>
<reference evidence="12" key="2">
    <citation type="submission" date="2020-08" db="EMBL/GenBank/DDBJ databases">
        <title>Draft Genome Sequence of Cumin Blight Pathogen Alternaria burnsii.</title>
        <authorList>
            <person name="Feng Z."/>
        </authorList>
    </citation>
    <scope>NUCLEOTIDE SEQUENCE</scope>
    <source>
        <strain evidence="12">CBS107.38</strain>
    </source>
</reference>